<dbReference type="InterPro" id="IPR038078">
    <property type="entry name" value="PhoU-like_sf"/>
</dbReference>
<proteinExistence type="inferred from homology"/>
<comment type="similarity">
    <text evidence="1">Belongs to the UPF0111 family.</text>
</comment>
<dbReference type="InterPro" id="IPR018445">
    <property type="entry name" value="Put_Phosphate_transp_reg"/>
</dbReference>
<protein>
    <submittedName>
        <fullName evidence="2">DUF47 domain-containing protein</fullName>
    </submittedName>
</protein>
<organism evidence="2 3">
    <name type="scientific">Metabacillus litoralis</name>
    <dbReference type="NCBI Taxonomy" id="152268"/>
    <lineage>
        <taxon>Bacteria</taxon>
        <taxon>Bacillati</taxon>
        <taxon>Bacillota</taxon>
        <taxon>Bacilli</taxon>
        <taxon>Bacillales</taxon>
        <taxon>Bacillaceae</taxon>
        <taxon>Metabacillus</taxon>
    </lineage>
</organism>
<dbReference type="AlphaFoldDB" id="A0A5C6W182"/>
<dbReference type="Gene3D" id="1.20.58.220">
    <property type="entry name" value="Phosphate transport system protein phou homolog 2, domain 2"/>
    <property type="match status" value="1"/>
</dbReference>
<dbReference type="Pfam" id="PF01865">
    <property type="entry name" value="PhoU_div"/>
    <property type="match status" value="1"/>
</dbReference>
<dbReference type="OrthoDB" id="9797568at2"/>
<evidence type="ECO:0000313" key="3">
    <source>
        <dbReference type="Proteomes" id="UP000321363"/>
    </source>
</evidence>
<accession>A0A5C6W182</accession>
<evidence type="ECO:0000313" key="2">
    <source>
        <dbReference type="EMBL" id="TXC91025.1"/>
    </source>
</evidence>
<gene>
    <name evidence="2" type="ORF">FS935_08950</name>
</gene>
<dbReference type="InterPro" id="IPR052912">
    <property type="entry name" value="UPF0111_domain"/>
</dbReference>
<reference evidence="2 3" key="1">
    <citation type="journal article" date="2005" name="Int. J. Syst. Evol. Microbiol.">
        <title>Bacillus litoralis sp. nov., isolated from a tidal flat of the Yellow Sea in Korea.</title>
        <authorList>
            <person name="Yoon J.H."/>
            <person name="Oh T.K."/>
        </authorList>
    </citation>
    <scope>NUCLEOTIDE SEQUENCE [LARGE SCALE GENOMIC DNA]</scope>
    <source>
        <strain evidence="2 3">SW-211</strain>
    </source>
</reference>
<dbReference type="EMBL" id="VOQF01000005">
    <property type="protein sequence ID" value="TXC91025.1"/>
    <property type="molecule type" value="Genomic_DNA"/>
</dbReference>
<dbReference type="Proteomes" id="UP000321363">
    <property type="component" value="Unassembled WGS sequence"/>
</dbReference>
<keyword evidence="3" id="KW-1185">Reference proteome</keyword>
<evidence type="ECO:0000256" key="1">
    <source>
        <dbReference type="ARBA" id="ARBA00008591"/>
    </source>
</evidence>
<comment type="caution">
    <text evidence="2">The sequence shown here is derived from an EMBL/GenBank/DDBJ whole genome shotgun (WGS) entry which is preliminary data.</text>
</comment>
<dbReference type="PANTHER" id="PTHR37298:SF1">
    <property type="entry name" value="UPF0111 PROTEIN YKAA"/>
    <property type="match status" value="1"/>
</dbReference>
<dbReference type="PANTHER" id="PTHR37298">
    <property type="entry name" value="UPF0111 PROTEIN YKAA"/>
    <property type="match status" value="1"/>
</dbReference>
<dbReference type="RefSeq" id="WP_146947717.1">
    <property type="nucleotide sequence ID" value="NZ_VOQF01000005.1"/>
</dbReference>
<sequence length="207" mass="23749">MVFSKGKKDKFSELLLKITNNLQQTTKYCLKQKITNHHELQLFLETVKEFETTGDSFIHIITKELNSTFITPIDREDILQLAVDLDDILDGIEHIAALLEMYSVTNLTEHMKKFIVIIDQCSIEISHAIECLSQKKLQEISPYSLKIKELESNSDNLLRLAVKNLFAVVKDPIKIIQHKDIYESLEGIVDDCRKVSNTLDSIVMKNA</sequence>
<name>A0A5C6W182_9BACI</name>